<keyword evidence="3" id="KW-1185">Reference proteome</keyword>
<accession>A0A3M7Q4T1</accession>
<dbReference type="EMBL" id="REGN01007460">
    <property type="protein sequence ID" value="RNA06202.1"/>
    <property type="molecule type" value="Genomic_DNA"/>
</dbReference>
<feature type="compositionally biased region" description="Polar residues" evidence="1">
    <location>
        <begin position="30"/>
        <end position="40"/>
    </location>
</feature>
<comment type="caution">
    <text evidence="2">The sequence shown here is derived from an EMBL/GenBank/DDBJ whole genome shotgun (WGS) entry which is preliminary data.</text>
</comment>
<organism evidence="2 3">
    <name type="scientific">Brachionus plicatilis</name>
    <name type="common">Marine rotifer</name>
    <name type="synonym">Brachionus muelleri</name>
    <dbReference type="NCBI Taxonomy" id="10195"/>
    <lineage>
        <taxon>Eukaryota</taxon>
        <taxon>Metazoa</taxon>
        <taxon>Spiralia</taxon>
        <taxon>Gnathifera</taxon>
        <taxon>Rotifera</taxon>
        <taxon>Eurotatoria</taxon>
        <taxon>Monogononta</taxon>
        <taxon>Pseudotrocha</taxon>
        <taxon>Ploima</taxon>
        <taxon>Brachionidae</taxon>
        <taxon>Brachionus</taxon>
    </lineage>
</organism>
<reference evidence="2 3" key="1">
    <citation type="journal article" date="2018" name="Sci. Rep.">
        <title>Genomic signatures of local adaptation to the degree of environmental predictability in rotifers.</title>
        <authorList>
            <person name="Franch-Gras L."/>
            <person name="Hahn C."/>
            <person name="Garcia-Roger E.M."/>
            <person name="Carmona M.J."/>
            <person name="Serra M."/>
            <person name="Gomez A."/>
        </authorList>
    </citation>
    <scope>NUCLEOTIDE SEQUENCE [LARGE SCALE GENOMIC DNA]</scope>
    <source>
        <strain evidence="2">HYR1</strain>
    </source>
</reference>
<feature type="compositionally biased region" description="Basic and acidic residues" evidence="1">
    <location>
        <begin position="1"/>
        <end position="10"/>
    </location>
</feature>
<dbReference type="AlphaFoldDB" id="A0A3M7Q4T1"/>
<evidence type="ECO:0000256" key="1">
    <source>
        <dbReference type="SAM" id="MobiDB-lite"/>
    </source>
</evidence>
<evidence type="ECO:0000313" key="2">
    <source>
        <dbReference type="EMBL" id="RNA06202.1"/>
    </source>
</evidence>
<evidence type="ECO:0000313" key="3">
    <source>
        <dbReference type="Proteomes" id="UP000276133"/>
    </source>
</evidence>
<gene>
    <name evidence="2" type="ORF">BpHYR1_029094</name>
</gene>
<sequence>MHLSDSDKSFSHVTSSSNDMRSKFKPIREMTNSTDETSLSAGSNGVAFLDKFANANNQVIDVNKTVRGSKKQRAKKTGIFKSITCQVLQILESLYLTNNTVPIPGPIV</sequence>
<dbReference type="Proteomes" id="UP000276133">
    <property type="component" value="Unassembled WGS sequence"/>
</dbReference>
<feature type="region of interest" description="Disordered" evidence="1">
    <location>
        <begin position="1"/>
        <end position="40"/>
    </location>
</feature>
<proteinExistence type="predicted"/>
<name>A0A3M7Q4T1_BRAPC</name>
<protein>
    <submittedName>
        <fullName evidence="2">Uncharacterized protein</fullName>
    </submittedName>
</protein>